<dbReference type="SMART" id="SM00978">
    <property type="entry name" value="Tim44"/>
    <property type="match status" value="1"/>
</dbReference>
<protein>
    <submittedName>
        <fullName evidence="2">Tim44-like domain protein</fullName>
    </submittedName>
</protein>
<evidence type="ECO:0000259" key="1">
    <source>
        <dbReference type="SMART" id="SM00978"/>
    </source>
</evidence>
<keyword evidence="3" id="KW-1185">Reference proteome</keyword>
<dbReference type="Proteomes" id="UP000244519">
    <property type="component" value="Chromosome"/>
</dbReference>
<gene>
    <name evidence="2" type="ORF">Fsol_00257</name>
</gene>
<dbReference type="KEGG" id="fso:Fsol_00257"/>
<dbReference type="NCBIfam" id="NF033779">
    <property type="entry name" value="Tim44_TimA_adap"/>
    <property type="match status" value="1"/>
</dbReference>
<dbReference type="RefSeq" id="WP_108673099.1">
    <property type="nucleotide sequence ID" value="NZ_CP025989.1"/>
</dbReference>
<dbReference type="EMBL" id="CP025989">
    <property type="protein sequence ID" value="AWD33058.1"/>
    <property type="molecule type" value="Genomic_DNA"/>
</dbReference>
<proteinExistence type="predicted"/>
<evidence type="ECO:0000313" key="2">
    <source>
        <dbReference type="EMBL" id="AWD33058.1"/>
    </source>
</evidence>
<dbReference type="OrthoDB" id="9798618at2"/>
<dbReference type="AlphaFoldDB" id="A0A2U8BRU7"/>
<dbReference type="Pfam" id="PF04280">
    <property type="entry name" value="Tim44"/>
    <property type="match status" value="1"/>
</dbReference>
<feature type="domain" description="Tim44-like" evidence="1">
    <location>
        <begin position="83"/>
        <end position="227"/>
    </location>
</feature>
<dbReference type="SUPFAM" id="SSF54427">
    <property type="entry name" value="NTF2-like"/>
    <property type="match status" value="1"/>
</dbReference>
<dbReference type="InterPro" id="IPR007379">
    <property type="entry name" value="Tim44-like_dom"/>
</dbReference>
<name>A0A2U8BRU7_9RICK</name>
<reference evidence="2 3" key="1">
    <citation type="journal article" date="2018" name="Genome Biol. Evol.">
        <title>The Genome Sequence of "Candidatus Fokinia solitaria": Insights on Reductive Evolution in Rickettsiales.</title>
        <authorList>
            <person name="Floriano A.M."/>
            <person name="Castelli M."/>
            <person name="Krenek S."/>
            <person name="Berendonk T.U."/>
            <person name="Bazzocchi C."/>
            <person name="Petroni G."/>
            <person name="Sassera D."/>
        </authorList>
    </citation>
    <scope>NUCLEOTIDE SEQUENCE [LARGE SCALE GENOMIC DNA]</scope>
    <source>
        <strain evidence="2">Rio ETE_ALG 3VII</strain>
    </source>
</reference>
<evidence type="ECO:0000313" key="3">
    <source>
        <dbReference type="Proteomes" id="UP000244519"/>
    </source>
</evidence>
<sequence>MHKIVELVFLAFVAFLIVRKLLSMLGEVDKDNVMERVLRKKQYEDSREMKAAVQKVSNVLEGGNIAKAESDMSVEEARVSPSLRSVINDIRKVEHNFSVENFLRSVEKMYCIVQSSITSSNIDGLDTLIEHDGYEKLKNAMSKSKEKGYRVVRNVISVRDIDIVDAVISEDNRATIAVEIQSEEIDYTMNSNEVIINGYKGTTSKIITWKFTKDLGNKSVIWLLKEHELHL</sequence>
<dbReference type="InterPro" id="IPR032710">
    <property type="entry name" value="NTF2-like_dom_sf"/>
</dbReference>
<organism evidence="2 3">
    <name type="scientific">Candidatus Fokinia solitaria</name>
    <dbReference type="NCBI Taxonomy" id="1802984"/>
    <lineage>
        <taxon>Bacteria</taxon>
        <taxon>Pseudomonadati</taxon>
        <taxon>Pseudomonadota</taxon>
        <taxon>Alphaproteobacteria</taxon>
        <taxon>Rickettsiales</taxon>
        <taxon>Candidatus Midichloriaceae</taxon>
        <taxon>Candidatus Fokinia</taxon>
    </lineage>
</organism>
<dbReference type="Gene3D" id="3.10.450.240">
    <property type="match status" value="1"/>
</dbReference>
<accession>A0A2U8BRU7</accession>